<sequence length="501" mass="56354">METENSMETEVDGSMPDDLQVALLLQEKLYMLSEGSVSGYEVAKLWSILEVAAQELEFFTEKYSKSYKRRRASKDSIVCTHACSSHMELLNPALWTSLPHQMLQLIFARLSLRDIRSLRLLSKDWNTMVTTDSGFHRICDEAQGSSFALISEESCELGEFWTAVFNVKFNKWDKFKMAIKRPALTSRGKSAAASTWTSPVMNTSVVCGDGGLLCFVSSVYLKSKLKRSRPTLFFTVVNPLTGISHELPPLLELCELRMVQIMTTSELNSFKVFVLGDYKTSKDDGGDSDPHDYDERGGTAQVYDSKTASWGRAEGSLGLVFGRRSSLAGGFLESLVFTMDVPCAYDFAGGRLINLNVIENSLEEWGNSETDISCAHYKDRIFVLRLNADGPANDALGTQSTMYYIDEFYVQMPARTWVKVFTHRCAPFEHPPKSPTIALSLHACRGFLLVLAQTDIEYKASMRYNINLGWLYDLSSRKWRDLELPEGICSVDLMCDLKWSA</sequence>
<name>A0A8T0GPZ5_CERPU</name>
<evidence type="ECO:0000313" key="2">
    <source>
        <dbReference type="EMBL" id="KAG0561671.1"/>
    </source>
</evidence>
<accession>A0A8T0GPZ5</accession>
<reference evidence="2" key="1">
    <citation type="submission" date="2020-06" db="EMBL/GenBank/DDBJ databases">
        <title>WGS assembly of Ceratodon purpureus strain R40.</title>
        <authorList>
            <person name="Carey S.B."/>
            <person name="Jenkins J."/>
            <person name="Shu S."/>
            <person name="Lovell J.T."/>
            <person name="Sreedasyam A."/>
            <person name="Maumus F."/>
            <person name="Tiley G.P."/>
            <person name="Fernandez-Pozo N."/>
            <person name="Barry K."/>
            <person name="Chen C."/>
            <person name="Wang M."/>
            <person name="Lipzen A."/>
            <person name="Daum C."/>
            <person name="Saski C.A."/>
            <person name="Payton A.C."/>
            <person name="Mcbreen J.C."/>
            <person name="Conrad R.E."/>
            <person name="Kollar L.M."/>
            <person name="Olsson S."/>
            <person name="Huttunen S."/>
            <person name="Landis J.B."/>
            <person name="Wickett N.J."/>
            <person name="Johnson M.G."/>
            <person name="Rensing S.A."/>
            <person name="Grimwood J."/>
            <person name="Schmutz J."/>
            <person name="Mcdaniel S.F."/>
        </authorList>
    </citation>
    <scope>NUCLEOTIDE SEQUENCE</scope>
    <source>
        <strain evidence="2">R40</strain>
    </source>
</reference>
<dbReference type="InterPro" id="IPR001810">
    <property type="entry name" value="F-box_dom"/>
</dbReference>
<dbReference type="InterPro" id="IPR036047">
    <property type="entry name" value="F-box-like_dom_sf"/>
</dbReference>
<dbReference type="InterPro" id="IPR050796">
    <property type="entry name" value="SCF_F-box_component"/>
</dbReference>
<organism evidence="2 3">
    <name type="scientific">Ceratodon purpureus</name>
    <name type="common">Fire moss</name>
    <name type="synonym">Dicranum purpureum</name>
    <dbReference type="NCBI Taxonomy" id="3225"/>
    <lineage>
        <taxon>Eukaryota</taxon>
        <taxon>Viridiplantae</taxon>
        <taxon>Streptophyta</taxon>
        <taxon>Embryophyta</taxon>
        <taxon>Bryophyta</taxon>
        <taxon>Bryophytina</taxon>
        <taxon>Bryopsida</taxon>
        <taxon>Dicranidae</taxon>
        <taxon>Pseudoditrichales</taxon>
        <taxon>Ditrichaceae</taxon>
        <taxon>Ceratodon</taxon>
    </lineage>
</organism>
<comment type="caution">
    <text evidence="2">The sequence shown here is derived from an EMBL/GenBank/DDBJ whole genome shotgun (WGS) entry which is preliminary data.</text>
</comment>
<dbReference type="PANTHER" id="PTHR31672:SF2">
    <property type="entry name" value="F-BOX DOMAIN-CONTAINING PROTEIN"/>
    <property type="match status" value="1"/>
</dbReference>
<dbReference type="PANTHER" id="PTHR31672">
    <property type="entry name" value="BNACNNG10540D PROTEIN"/>
    <property type="match status" value="1"/>
</dbReference>
<feature type="domain" description="F-box" evidence="1">
    <location>
        <begin position="92"/>
        <end position="138"/>
    </location>
</feature>
<evidence type="ECO:0000259" key="1">
    <source>
        <dbReference type="PROSITE" id="PS50181"/>
    </source>
</evidence>
<dbReference type="Pfam" id="PF12937">
    <property type="entry name" value="F-box-like"/>
    <property type="match status" value="1"/>
</dbReference>
<dbReference type="Gene3D" id="1.20.1280.50">
    <property type="match status" value="1"/>
</dbReference>
<dbReference type="SUPFAM" id="SSF81383">
    <property type="entry name" value="F-box domain"/>
    <property type="match status" value="1"/>
</dbReference>
<dbReference type="AlphaFoldDB" id="A0A8T0GPZ5"/>
<evidence type="ECO:0000313" key="3">
    <source>
        <dbReference type="Proteomes" id="UP000822688"/>
    </source>
</evidence>
<protein>
    <recommendedName>
        <fullName evidence="1">F-box domain-containing protein</fullName>
    </recommendedName>
</protein>
<dbReference type="EMBL" id="CM026430">
    <property type="protein sequence ID" value="KAG0561671.1"/>
    <property type="molecule type" value="Genomic_DNA"/>
</dbReference>
<gene>
    <name evidence="2" type="ORF">KC19_9G082800</name>
</gene>
<dbReference type="Proteomes" id="UP000822688">
    <property type="component" value="Chromosome 9"/>
</dbReference>
<proteinExistence type="predicted"/>
<dbReference type="SMART" id="SM00256">
    <property type="entry name" value="FBOX"/>
    <property type="match status" value="1"/>
</dbReference>
<keyword evidence="3" id="KW-1185">Reference proteome</keyword>
<dbReference type="PROSITE" id="PS50181">
    <property type="entry name" value="FBOX"/>
    <property type="match status" value="1"/>
</dbReference>